<dbReference type="PANTHER" id="PTHR48111">
    <property type="entry name" value="REGULATOR OF RPOS"/>
    <property type="match status" value="1"/>
</dbReference>
<dbReference type="OrthoDB" id="9787344at2"/>
<keyword evidence="5" id="KW-1185">Reference proteome</keyword>
<protein>
    <submittedName>
        <fullName evidence="4">LytTR family two component transcriptional regulator</fullName>
    </submittedName>
</protein>
<dbReference type="SMART" id="SM00850">
    <property type="entry name" value="LytTR"/>
    <property type="match status" value="1"/>
</dbReference>
<sequence>MKIIIIEDEPMSAEDLAETLKQADPAVVIAKILHSMEDAVAWWPVDLEADLIFSDIQLSDGLSFDIFRQIRHIKQPVVFCTAFDAYAIDAFRHNGIDYILKPFDTASVRRALDRYRQWSRHFSPVTDYGRLAELLEQRPRSVLVYYRDKVLPIRLDDVALFYIDSDTVRLIKNDGVAYAIDHTLDQLEKLGGRMFFRANRQYLVNRSAVKGAFQSFPRRYELELSVPFDEPIVVAKTRVSALLDWLTL</sequence>
<dbReference type="SMART" id="SM00448">
    <property type="entry name" value="REC"/>
    <property type="match status" value="1"/>
</dbReference>
<name>A0A4R8DTQ8_9BACT</name>
<feature type="modified residue" description="4-aspartylphosphate" evidence="2">
    <location>
        <position position="55"/>
    </location>
</feature>
<dbReference type="InterPro" id="IPR007492">
    <property type="entry name" value="LytTR_DNA-bd_dom"/>
</dbReference>
<feature type="domain" description="Response regulatory" evidence="3">
    <location>
        <begin position="2"/>
        <end position="116"/>
    </location>
</feature>
<dbReference type="Gene3D" id="3.40.50.2300">
    <property type="match status" value="1"/>
</dbReference>
<gene>
    <name evidence="4" type="ORF">EDB95_2754</name>
</gene>
<dbReference type="SUPFAM" id="SSF52172">
    <property type="entry name" value="CheY-like"/>
    <property type="match status" value="1"/>
</dbReference>
<reference evidence="4 5" key="1">
    <citation type="submission" date="2019-03" db="EMBL/GenBank/DDBJ databases">
        <title>Genomic Encyclopedia of Type Strains, Phase IV (KMG-IV): sequencing the most valuable type-strain genomes for metagenomic binning, comparative biology and taxonomic classification.</title>
        <authorList>
            <person name="Goeker M."/>
        </authorList>
    </citation>
    <scope>NUCLEOTIDE SEQUENCE [LARGE SCALE GENOMIC DNA]</scope>
    <source>
        <strain evidence="4 5">DSM 100059</strain>
    </source>
</reference>
<dbReference type="Gene3D" id="2.40.50.1020">
    <property type="entry name" value="LytTr DNA-binding domain"/>
    <property type="match status" value="1"/>
</dbReference>
<dbReference type="GO" id="GO:0000156">
    <property type="term" value="F:phosphorelay response regulator activity"/>
    <property type="evidence" value="ECO:0007669"/>
    <property type="project" value="TreeGrafter"/>
</dbReference>
<dbReference type="Proteomes" id="UP000294498">
    <property type="component" value="Unassembled WGS sequence"/>
</dbReference>
<evidence type="ECO:0000256" key="1">
    <source>
        <dbReference type="ARBA" id="ARBA00023125"/>
    </source>
</evidence>
<dbReference type="EMBL" id="SODV01000001">
    <property type="protein sequence ID" value="TDX01712.1"/>
    <property type="molecule type" value="Genomic_DNA"/>
</dbReference>
<dbReference type="PROSITE" id="PS50110">
    <property type="entry name" value="RESPONSE_REGULATORY"/>
    <property type="match status" value="1"/>
</dbReference>
<dbReference type="InterPro" id="IPR039420">
    <property type="entry name" value="WalR-like"/>
</dbReference>
<dbReference type="Pfam" id="PF04397">
    <property type="entry name" value="LytTR"/>
    <property type="match status" value="1"/>
</dbReference>
<accession>A0A4R8DTQ8</accession>
<comment type="caution">
    <text evidence="4">The sequence shown here is derived from an EMBL/GenBank/DDBJ whole genome shotgun (WGS) entry which is preliminary data.</text>
</comment>
<keyword evidence="1" id="KW-0238">DNA-binding</keyword>
<dbReference type="InterPro" id="IPR001789">
    <property type="entry name" value="Sig_transdc_resp-reg_receiver"/>
</dbReference>
<dbReference type="GO" id="GO:0000976">
    <property type="term" value="F:transcription cis-regulatory region binding"/>
    <property type="evidence" value="ECO:0007669"/>
    <property type="project" value="TreeGrafter"/>
</dbReference>
<proteinExistence type="predicted"/>
<organism evidence="4 5">
    <name type="scientific">Dinghuibacter silviterrae</name>
    <dbReference type="NCBI Taxonomy" id="1539049"/>
    <lineage>
        <taxon>Bacteria</taxon>
        <taxon>Pseudomonadati</taxon>
        <taxon>Bacteroidota</taxon>
        <taxon>Chitinophagia</taxon>
        <taxon>Chitinophagales</taxon>
        <taxon>Chitinophagaceae</taxon>
        <taxon>Dinghuibacter</taxon>
    </lineage>
</organism>
<dbReference type="RefSeq" id="WP_133994353.1">
    <property type="nucleotide sequence ID" value="NZ_SODV01000001.1"/>
</dbReference>
<evidence type="ECO:0000259" key="3">
    <source>
        <dbReference type="PROSITE" id="PS50110"/>
    </source>
</evidence>
<dbReference type="GO" id="GO:0005829">
    <property type="term" value="C:cytosol"/>
    <property type="evidence" value="ECO:0007669"/>
    <property type="project" value="TreeGrafter"/>
</dbReference>
<keyword evidence="2" id="KW-0597">Phosphoprotein</keyword>
<dbReference type="GO" id="GO:0032993">
    <property type="term" value="C:protein-DNA complex"/>
    <property type="evidence" value="ECO:0007669"/>
    <property type="project" value="TreeGrafter"/>
</dbReference>
<dbReference type="Pfam" id="PF00072">
    <property type="entry name" value="Response_reg"/>
    <property type="match status" value="1"/>
</dbReference>
<evidence type="ECO:0000313" key="4">
    <source>
        <dbReference type="EMBL" id="TDX01712.1"/>
    </source>
</evidence>
<dbReference type="InterPro" id="IPR011006">
    <property type="entry name" value="CheY-like_superfamily"/>
</dbReference>
<dbReference type="AlphaFoldDB" id="A0A4R8DTQ8"/>
<evidence type="ECO:0000256" key="2">
    <source>
        <dbReference type="PROSITE-ProRule" id="PRU00169"/>
    </source>
</evidence>
<evidence type="ECO:0000313" key="5">
    <source>
        <dbReference type="Proteomes" id="UP000294498"/>
    </source>
</evidence>
<dbReference type="GO" id="GO:0006355">
    <property type="term" value="P:regulation of DNA-templated transcription"/>
    <property type="evidence" value="ECO:0007669"/>
    <property type="project" value="TreeGrafter"/>
</dbReference>
<dbReference type="PANTHER" id="PTHR48111:SF69">
    <property type="entry name" value="RESPONSE REGULATOR RECEIVER"/>
    <property type="match status" value="1"/>
</dbReference>